<dbReference type="FunFam" id="1.20.1070.10:FF:000413">
    <property type="entry name" value="Relaxin family peptide receptor 3.2b"/>
    <property type="match status" value="1"/>
</dbReference>
<dbReference type="GO" id="GO:0005737">
    <property type="term" value="C:cytoplasm"/>
    <property type="evidence" value="ECO:0007669"/>
    <property type="project" value="TreeGrafter"/>
</dbReference>
<dbReference type="PROSITE" id="PS50262">
    <property type="entry name" value="G_PROTEIN_RECEP_F1_2"/>
    <property type="match status" value="1"/>
</dbReference>
<evidence type="ECO:0000256" key="6">
    <source>
        <dbReference type="ARBA" id="ARBA00034534"/>
    </source>
</evidence>
<dbReference type="InterPro" id="IPR018816">
    <property type="entry name" value="Cactin_central"/>
</dbReference>
<comment type="similarity">
    <text evidence="2">Belongs to the CACTIN family.</text>
</comment>
<feature type="transmembrane region" description="Helical" evidence="9">
    <location>
        <begin position="65"/>
        <end position="93"/>
    </location>
</feature>
<dbReference type="SMART" id="SM01050">
    <property type="entry name" value="CactinC_cactus"/>
    <property type="match status" value="1"/>
</dbReference>
<evidence type="ECO:0000256" key="2">
    <source>
        <dbReference type="ARBA" id="ARBA00006895"/>
    </source>
</evidence>
<protein>
    <recommendedName>
        <fullName evidence="6">Splicing factor Cactin</fullName>
    </recommendedName>
</protein>
<evidence type="ECO:0000256" key="7">
    <source>
        <dbReference type="SAM" id="Coils"/>
    </source>
</evidence>
<dbReference type="Pfam" id="PF10312">
    <property type="entry name" value="Cactin_mid"/>
    <property type="match status" value="2"/>
</dbReference>
<feature type="compositionally biased region" description="Low complexity" evidence="8">
    <location>
        <begin position="772"/>
        <end position="781"/>
    </location>
</feature>
<feature type="transmembrane region" description="Helical" evidence="9">
    <location>
        <begin position="248"/>
        <end position="271"/>
    </location>
</feature>
<organism evidence="11 12">
    <name type="scientific">Dissostichus mawsoni</name>
    <name type="common">Antarctic cod</name>
    <dbReference type="NCBI Taxonomy" id="36200"/>
    <lineage>
        <taxon>Eukaryota</taxon>
        <taxon>Metazoa</taxon>
        <taxon>Chordata</taxon>
        <taxon>Craniata</taxon>
        <taxon>Vertebrata</taxon>
        <taxon>Euteleostomi</taxon>
        <taxon>Actinopterygii</taxon>
        <taxon>Neopterygii</taxon>
        <taxon>Teleostei</taxon>
        <taxon>Neoteleostei</taxon>
        <taxon>Acanthomorphata</taxon>
        <taxon>Eupercaria</taxon>
        <taxon>Perciformes</taxon>
        <taxon>Notothenioidei</taxon>
        <taxon>Nototheniidae</taxon>
        <taxon>Dissostichus</taxon>
    </lineage>
</organism>
<dbReference type="PANTHER" id="PTHR21737">
    <property type="entry name" value="POLYGLUTAMINE BINDING PROTEIN 1/MARVEL MEMBRANE-ASSOCIATING DOMAIN CONTAINING 3"/>
    <property type="match status" value="1"/>
</dbReference>
<feature type="compositionally biased region" description="Basic and acidic residues" evidence="8">
    <location>
        <begin position="788"/>
        <end position="877"/>
    </location>
</feature>
<dbReference type="Gene3D" id="1.20.1070.10">
    <property type="entry name" value="Rhodopsin 7-helix transmembrane proteins"/>
    <property type="match status" value="1"/>
</dbReference>
<dbReference type="GO" id="GO:0016020">
    <property type="term" value="C:membrane"/>
    <property type="evidence" value="ECO:0007669"/>
    <property type="project" value="UniProtKB-SubCell"/>
</dbReference>
<feature type="compositionally biased region" description="Basic and acidic residues" evidence="8">
    <location>
        <begin position="927"/>
        <end position="944"/>
    </location>
</feature>
<dbReference type="Pfam" id="PF09732">
    <property type="entry name" value="CactinC_cactus"/>
    <property type="match status" value="1"/>
</dbReference>
<dbReference type="GO" id="GO:0045292">
    <property type="term" value="P:mRNA cis splicing, via spliceosome"/>
    <property type="evidence" value="ECO:0007669"/>
    <property type="project" value="TreeGrafter"/>
</dbReference>
<feature type="transmembrane region" description="Helical" evidence="9">
    <location>
        <begin position="105"/>
        <end position="125"/>
    </location>
</feature>
<feature type="transmembrane region" description="Helical" evidence="9">
    <location>
        <begin position="598"/>
        <end position="615"/>
    </location>
</feature>
<comment type="subcellular location">
    <subcellularLocation>
        <location evidence="1">Membrane</location>
    </subcellularLocation>
</comment>
<reference evidence="11 12" key="1">
    <citation type="submission" date="2020-03" db="EMBL/GenBank/DDBJ databases">
        <title>Dissostichus mawsoni Genome sequencing and assembly.</title>
        <authorList>
            <person name="Park H."/>
        </authorList>
    </citation>
    <scope>NUCLEOTIDE SEQUENCE [LARGE SCALE GENOMIC DNA]</scope>
    <source>
        <strain evidence="11">DM0001</strain>
        <tissue evidence="11">Muscle</tissue>
    </source>
</reference>
<evidence type="ECO:0000256" key="3">
    <source>
        <dbReference type="ARBA" id="ARBA00022692"/>
    </source>
</evidence>
<keyword evidence="3 9" id="KW-0812">Transmembrane</keyword>
<feature type="transmembrane region" description="Helical" evidence="9">
    <location>
        <begin position="349"/>
        <end position="373"/>
    </location>
</feature>
<feature type="compositionally biased region" description="Basic and acidic residues" evidence="8">
    <location>
        <begin position="1259"/>
        <end position="1270"/>
    </location>
</feature>
<evidence type="ECO:0000259" key="10">
    <source>
        <dbReference type="PROSITE" id="PS50262"/>
    </source>
</evidence>
<feature type="domain" description="G-protein coupled receptors family 1 profile" evidence="10">
    <location>
        <begin position="85"/>
        <end position="370"/>
    </location>
</feature>
<sequence length="1474" mass="167422">MQSNSSASGPLAALCGAEDESEISKLVSTSGAASNLAAFNLSLNCWLHILSKESSLDLHADSANLAVRVVIALVYLVVCVLGLVGNLLALFLLHSRRWGQHHSSIDCFVMSLALTDLQFVLTLPFWAVDTLLDFRWPFGRVMCKIVGSVTTMNMYASVFFLTTMSVTRYHSLLTSMKMSSPKVANARARWASLIIWVVSLVATLPHAFYSTTVQVSTDEELCLMRFSDSDSGHWDPQVLLGLYQTQKVLLGFVIPLTVISVCYLLLLRFILSRRIVGSMESGTLTEKSECERGRRRRHRRHRSKVTRSVTIVVLSFFSCWLPNQALTLWGVLIKFDLVPFSKAFYNAQAYAFPLTVCLAHANSCLNPVLYCLIRKEYRAGLKELLLSVSRSVRNVLNRALRGRRVEDITPTYAIIRTMARHYSTQEALDIIMHSDCEDGSSSSSVDSEADTEEASESMEDASEVGTDQLESNSDSSETESGGELEEAAAGWTSKNGKALFQLSLCCDCTWWFDVDGGLRGVSGALADCRTLPLWDVQAQQLHQLFHDLVYVVVDEQVDNDQFPSFAFCDEWKVSAGFDLQGGAERQSQVRSSADSREIPVSVLALHIVVVIVIVIEEVRAFVGGRDACADAVLGQRGGHLHTVPLCFCLGGQYLFPERESALQTPHGRKVRDGFEITTSVPLEVQKPKQRPTKYIQSEPVSHTGGKERPQSVCGNKRAARGRGRSGSRNSSDGSPGRRRPQNRDRPGGSRSSSEGDRRRGPANKTRSKSRGRSSSSDSGNSKVRRQKKEMENRRGTSREKRRERSQSSSDSHEESSDRERRRQSSPERGSPARDRRMKEPDRDREQRGSNSRDRERKGDKDKSLERKKKSEDREPGKSKSSKGKRDKGRQRSSSPDSSDSSGSDRGGRVVREKEDKKKQTEMMKALETPEEKRARRLLKKEAKEKKRREKMGWSEEYMGYTNADNPFGDNNLLGTFKWQKALDKKGIGHLGDKDLKDRNKCIQEENRRELQKVKQLRLEREREKAMRETELEMLQREKEAEHFKTWAEQEDNFHLHQAKLRSKIRIRDGRAKPIDLLAKYISAEDDDLAVEMHEPYTFLNGLTVTDMDDLLEDIKVSGDRREGINTAVTIDVQTVFKGKTYSQLQALHLNIETKIRAGGSNLDIGYWESLLQQVRVYLARARLRERHQDVLRQKLFKLKQEQGVESEPLFPIIKEEARSGDEEPSSSTKNKKRDTEGDDEEAGPSTSGAGKSNEEGGEEGDKKDEEKESEVVEAVLTEEDLIQQSQSEYDSGRYSPTLLTSSELPLDSHTTTAEEDTARLELARQQLQGMGNDEAQFSVEFPVTGKMYLWADKYRPRKPRFFNRVHTGFEWNKYNQTHYDFDNPPPKIVQGYKFNIFYPDLIDKRSTPQYFLEPSPDNKDFGILRFHAGPPYEDIAFKIVNREWEYSHRHGFRCQFANGIFQLWFHFKRYRYRR</sequence>
<dbReference type="GO" id="GO:0004930">
    <property type="term" value="F:G protein-coupled receptor activity"/>
    <property type="evidence" value="ECO:0007669"/>
    <property type="project" value="InterPro"/>
</dbReference>
<dbReference type="GO" id="GO:0005681">
    <property type="term" value="C:spliceosomal complex"/>
    <property type="evidence" value="ECO:0007669"/>
    <property type="project" value="TreeGrafter"/>
</dbReference>
<dbReference type="PRINTS" id="PR00237">
    <property type="entry name" value="GPCRRHODOPSN"/>
</dbReference>
<evidence type="ECO:0000256" key="8">
    <source>
        <dbReference type="SAM" id="MobiDB-lite"/>
    </source>
</evidence>
<dbReference type="Pfam" id="PF00001">
    <property type="entry name" value="7tm_1"/>
    <property type="match status" value="1"/>
</dbReference>
<gene>
    <name evidence="11" type="ORF">F7725_011612</name>
</gene>
<feature type="compositionally biased region" description="Acidic residues" evidence="8">
    <location>
        <begin position="447"/>
        <end position="462"/>
    </location>
</feature>
<evidence type="ECO:0000256" key="1">
    <source>
        <dbReference type="ARBA" id="ARBA00004370"/>
    </source>
</evidence>
<evidence type="ECO:0000256" key="4">
    <source>
        <dbReference type="ARBA" id="ARBA00022989"/>
    </source>
</evidence>
<feature type="region of interest" description="Disordered" evidence="8">
    <location>
        <begin position="1207"/>
        <end position="1315"/>
    </location>
</feature>
<keyword evidence="12" id="KW-1185">Reference proteome</keyword>
<feature type="compositionally biased region" description="Basic and acidic residues" evidence="8">
    <location>
        <begin position="905"/>
        <end position="921"/>
    </location>
</feature>
<feature type="compositionally biased region" description="Basic residues" evidence="8">
    <location>
        <begin position="879"/>
        <end position="890"/>
    </location>
</feature>
<feature type="compositionally biased region" description="Acidic residues" evidence="8">
    <location>
        <begin position="476"/>
        <end position="486"/>
    </location>
</feature>
<dbReference type="InterPro" id="IPR019134">
    <property type="entry name" value="Cactin_C"/>
</dbReference>
<accession>A0A7J5ZB76</accession>
<dbReference type="InterPro" id="IPR017452">
    <property type="entry name" value="GPCR_Rhodpsn_7TM"/>
</dbReference>
<feature type="transmembrane region" description="Helical" evidence="9">
    <location>
        <begin position="145"/>
        <end position="169"/>
    </location>
</feature>
<evidence type="ECO:0000313" key="12">
    <source>
        <dbReference type="Proteomes" id="UP000518266"/>
    </source>
</evidence>
<feature type="region of interest" description="Disordered" evidence="8">
    <location>
        <begin position="436"/>
        <end position="487"/>
    </location>
</feature>
<proteinExistence type="inferred from homology"/>
<comment type="caution">
    <text evidence="11">The sequence shown here is derived from an EMBL/GenBank/DDBJ whole genome shotgun (WGS) entry which is preliminary data.</text>
</comment>
<evidence type="ECO:0000256" key="9">
    <source>
        <dbReference type="SAM" id="Phobius"/>
    </source>
</evidence>
<feature type="transmembrane region" description="Helical" evidence="9">
    <location>
        <begin position="305"/>
        <end position="329"/>
    </location>
</feature>
<evidence type="ECO:0000256" key="5">
    <source>
        <dbReference type="ARBA" id="ARBA00023136"/>
    </source>
</evidence>
<evidence type="ECO:0000313" key="11">
    <source>
        <dbReference type="EMBL" id="KAF3858411.1"/>
    </source>
</evidence>
<name>A0A7J5ZB76_DISMA</name>
<dbReference type="PANTHER" id="PTHR21737:SF6">
    <property type="entry name" value="SPLICING FACTOR CACTIN"/>
    <property type="match status" value="1"/>
</dbReference>
<keyword evidence="5 9" id="KW-0472">Membrane</keyword>
<dbReference type="GO" id="GO:0045824">
    <property type="term" value="P:negative regulation of innate immune response"/>
    <property type="evidence" value="ECO:0007669"/>
    <property type="project" value="TreeGrafter"/>
</dbReference>
<dbReference type="SUPFAM" id="SSF81321">
    <property type="entry name" value="Family A G protein-coupled receptor-like"/>
    <property type="match status" value="1"/>
</dbReference>
<feature type="region of interest" description="Disordered" evidence="8">
    <location>
        <begin position="663"/>
        <end position="949"/>
    </location>
</feature>
<feature type="compositionally biased region" description="Low complexity" evidence="8">
    <location>
        <begin position="891"/>
        <end position="903"/>
    </location>
</feature>
<dbReference type="OrthoDB" id="265955at2759"/>
<keyword evidence="4 9" id="KW-1133">Transmembrane helix</keyword>
<feature type="compositionally biased region" description="Low complexity" evidence="8">
    <location>
        <begin position="1295"/>
        <end position="1308"/>
    </location>
</feature>
<feature type="compositionally biased region" description="Basic and acidic residues" evidence="8">
    <location>
        <begin position="741"/>
        <end position="759"/>
    </location>
</feature>
<feature type="transmembrane region" description="Helical" evidence="9">
    <location>
        <begin position="190"/>
        <end position="209"/>
    </location>
</feature>
<keyword evidence="7" id="KW-0175">Coiled coil</keyword>
<dbReference type="Proteomes" id="UP000518266">
    <property type="component" value="Unassembled WGS sequence"/>
</dbReference>
<feature type="coiled-coil region" evidence="7">
    <location>
        <begin position="999"/>
        <end position="1026"/>
    </location>
</feature>
<dbReference type="InterPro" id="IPR000276">
    <property type="entry name" value="GPCR_Rhodpsn"/>
</dbReference>
<dbReference type="EMBL" id="JAAKFY010000004">
    <property type="protein sequence ID" value="KAF3858411.1"/>
    <property type="molecule type" value="Genomic_DNA"/>
</dbReference>